<dbReference type="SUPFAM" id="SSF52540">
    <property type="entry name" value="P-loop containing nucleoside triphosphate hydrolases"/>
    <property type="match status" value="1"/>
</dbReference>
<comment type="caution">
    <text evidence="1">The sequence shown here is derived from an EMBL/GenBank/DDBJ whole genome shotgun (WGS) entry which is preliminary data.</text>
</comment>
<organism evidence="1 2">
    <name type="scientific">Clostridium chromiireducens</name>
    <dbReference type="NCBI Taxonomy" id="225345"/>
    <lineage>
        <taxon>Bacteria</taxon>
        <taxon>Bacillati</taxon>
        <taxon>Bacillota</taxon>
        <taxon>Clostridia</taxon>
        <taxon>Eubacteriales</taxon>
        <taxon>Clostridiaceae</taxon>
        <taxon>Clostridium</taxon>
    </lineage>
</organism>
<reference evidence="1" key="1">
    <citation type="submission" date="2019-12" db="EMBL/GenBank/DDBJ databases">
        <title>Microbes associate with the intestines of laboratory mice.</title>
        <authorList>
            <person name="Navarre W."/>
            <person name="Wong E."/>
        </authorList>
    </citation>
    <scope>NUCLEOTIDE SEQUENCE</scope>
    <source>
        <strain evidence="1">NM79_F5</strain>
    </source>
</reference>
<dbReference type="EMBL" id="WSRQ01000079">
    <property type="protein sequence ID" value="MVX66919.1"/>
    <property type="molecule type" value="Genomic_DNA"/>
</dbReference>
<accession>A0A964RSB5</accession>
<name>A0A964RSB5_9CLOT</name>
<dbReference type="Gene3D" id="3.40.50.300">
    <property type="entry name" value="P-loop containing nucleotide triphosphate hydrolases"/>
    <property type="match status" value="1"/>
</dbReference>
<gene>
    <name evidence="1" type="ORF">GKZ28_24995</name>
</gene>
<evidence type="ECO:0000313" key="1">
    <source>
        <dbReference type="EMBL" id="MVX66919.1"/>
    </source>
</evidence>
<protein>
    <submittedName>
        <fullName evidence="1">Uncharacterized protein</fullName>
    </submittedName>
</protein>
<dbReference type="Proteomes" id="UP000656077">
    <property type="component" value="Unassembled WGS sequence"/>
</dbReference>
<sequence length="603" mass="70079">MKKSIDIAVIGPSEAGKTTFISSLFNDKISTNLRSITQKNSEGQTKVTTYYKLRSFKECNDLSLNLIEFNYDNLYRILKEKNNKSIIEFCNKLGISEKITDDEIESIKEIEEYLKSGIDYKKLLCETSIEDIIERYVNMKEIAEGEIIHHIVIEGPASNDIWKIIDSHGYEYINIRDSRGFNDESVSKMKEFLENADNDKKASIKEDELQQKIYKYADERGVIGAQACIILNGQNAQVTKLNKDIYGNIIKEAVNKIPTFLIERNAPLCGIIRTKGVDTLDFSDYKMLLNEDTIFDECNFENMGAALEDLGLYKQDDSPISNIVKKHYKQLLLANVAWTERISENVRENNIRIYLFTVKCVFNEIMQAIEEYDNTIEEAISCFQKYARDICGKFLEIFEQDFKESLYFEGYNNTYDSRMVKEEYSKNIARTVLDKEYYGGLVGPRGGLTTWINGYGRTGRYAIALLKSAWFEVKKIIDAVGRNDRSAQPIYEYMKFILKDENLVSIATENMYKYFIKVFDEKYSQFYSTIGTIAPSYILRDAYYITKKELEIKDNVIGKWRYDLESEPINCSINWSESRAYLSVVEHILYYLIKRYLQLLGER</sequence>
<dbReference type="AlphaFoldDB" id="A0A964RSB5"/>
<evidence type="ECO:0000313" key="2">
    <source>
        <dbReference type="Proteomes" id="UP000656077"/>
    </source>
</evidence>
<dbReference type="RefSeq" id="WP_160361393.1">
    <property type="nucleotide sequence ID" value="NZ_WSRQ01000079.1"/>
</dbReference>
<dbReference type="InterPro" id="IPR027417">
    <property type="entry name" value="P-loop_NTPase"/>
</dbReference>
<proteinExistence type="predicted"/>